<dbReference type="Gene3D" id="3.50.50.100">
    <property type="match status" value="1"/>
</dbReference>
<evidence type="ECO:0000256" key="2">
    <source>
        <dbReference type="ARBA" id="ARBA00022630"/>
    </source>
</evidence>
<dbReference type="GO" id="GO:0050660">
    <property type="term" value="F:flavin adenine dinucleotide binding"/>
    <property type="evidence" value="ECO:0007669"/>
    <property type="project" value="TreeGrafter"/>
</dbReference>
<evidence type="ECO:0000256" key="4">
    <source>
        <dbReference type="ARBA" id="ARBA00023002"/>
    </source>
</evidence>
<evidence type="ECO:0000313" key="6">
    <source>
        <dbReference type="EMBL" id="KAK4041944.1"/>
    </source>
</evidence>
<evidence type="ECO:0000259" key="5">
    <source>
        <dbReference type="Pfam" id="PF07992"/>
    </source>
</evidence>
<dbReference type="Proteomes" id="UP001303115">
    <property type="component" value="Unassembled WGS sequence"/>
</dbReference>
<protein>
    <recommendedName>
        <fullName evidence="5">FAD/NAD(P)-binding domain-containing protein</fullName>
    </recommendedName>
</protein>
<name>A0AAN6SSW9_9PEZI</name>
<keyword evidence="7" id="KW-1185">Reference proteome</keyword>
<dbReference type="GO" id="GO:0004174">
    <property type="term" value="F:electron-transferring-flavoprotein dehydrogenase activity"/>
    <property type="evidence" value="ECO:0007669"/>
    <property type="project" value="TreeGrafter"/>
</dbReference>
<reference evidence="7" key="1">
    <citation type="journal article" date="2023" name="Mol. Phylogenet. Evol.">
        <title>Genome-scale phylogeny and comparative genomics of the fungal order Sordariales.</title>
        <authorList>
            <person name="Hensen N."/>
            <person name="Bonometti L."/>
            <person name="Westerberg I."/>
            <person name="Brannstrom I.O."/>
            <person name="Guillou S."/>
            <person name="Cros-Aarteil S."/>
            <person name="Calhoun S."/>
            <person name="Haridas S."/>
            <person name="Kuo A."/>
            <person name="Mondo S."/>
            <person name="Pangilinan J."/>
            <person name="Riley R."/>
            <person name="LaButti K."/>
            <person name="Andreopoulos B."/>
            <person name="Lipzen A."/>
            <person name="Chen C."/>
            <person name="Yan M."/>
            <person name="Daum C."/>
            <person name="Ng V."/>
            <person name="Clum A."/>
            <person name="Steindorff A."/>
            <person name="Ohm R.A."/>
            <person name="Martin F."/>
            <person name="Silar P."/>
            <person name="Natvig D.O."/>
            <person name="Lalanne C."/>
            <person name="Gautier V."/>
            <person name="Ament-Velasquez S.L."/>
            <person name="Kruys A."/>
            <person name="Hutchinson M.I."/>
            <person name="Powell A.J."/>
            <person name="Barry K."/>
            <person name="Miller A.N."/>
            <person name="Grigoriev I.V."/>
            <person name="Debuchy R."/>
            <person name="Gladieux P."/>
            <person name="Hiltunen Thoren M."/>
            <person name="Johannesson H."/>
        </authorList>
    </citation>
    <scope>NUCLEOTIDE SEQUENCE [LARGE SCALE GENOMIC DNA]</scope>
    <source>
        <strain evidence="7">CBS 284.82</strain>
    </source>
</reference>
<keyword evidence="2" id="KW-0285">Flavoprotein</keyword>
<comment type="similarity">
    <text evidence="1">Belongs to the FAD-dependent oxidoreductase family.</text>
</comment>
<evidence type="ECO:0000256" key="3">
    <source>
        <dbReference type="ARBA" id="ARBA00022827"/>
    </source>
</evidence>
<dbReference type="AlphaFoldDB" id="A0AAN6SSW9"/>
<dbReference type="PANTHER" id="PTHR43735:SF3">
    <property type="entry name" value="FERROPTOSIS SUPPRESSOR PROTEIN 1"/>
    <property type="match status" value="1"/>
</dbReference>
<dbReference type="InterPro" id="IPR023753">
    <property type="entry name" value="FAD/NAD-binding_dom"/>
</dbReference>
<evidence type="ECO:0000256" key="1">
    <source>
        <dbReference type="ARBA" id="ARBA00006442"/>
    </source>
</evidence>
<dbReference type="PRINTS" id="PR00368">
    <property type="entry name" value="FADPNR"/>
</dbReference>
<dbReference type="Pfam" id="PF07992">
    <property type="entry name" value="Pyr_redox_2"/>
    <property type="match status" value="1"/>
</dbReference>
<keyword evidence="3" id="KW-0274">FAD</keyword>
<evidence type="ECO:0000313" key="7">
    <source>
        <dbReference type="Proteomes" id="UP001303115"/>
    </source>
</evidence>
<gene>
    <name evidence="6" type="ORF">C8A01DRAFT_34055</name>
</gene>
<feature type="domain" description="FAD/NAD(P)-binding" evidence="5">
    <location>
        <begin position="4"/>
        <end position="293"/>
    </location>
</feature>
<keyword evidence="4" id="KW-0560">Oxidoreductase</keyword>
<dbReference type="InterPro" id="IPR036188">
    <property type="entry name" value="FAD/NAD-bd_sf"/>
</dbReference>
<sequence length="377" mass="39474">MTKTVVILGGSVAGLHVAHALLKKNLQDVKVVLVSKNTHFYWNLASVRAIIPGQIKDEDIFQPLETALSRYPADSWELVIGSARAADFDTKTVEIARADNTVTILPYHQLVLATGARSTAPDMPWKASGSYAEALASLHGTAARVADAKHIVVAGAGGTGIEVAGELGYEYGKTKEIILLCSGDKVAGGHGVAAAAANELRKLNVAIKYGARVQETRPAAAEGGGKTEVILANGETLTTDLYLPTTGLVPNTEYIPARFLSADAGSHTVLVDEYLRVLDAENVWACGDVVSKPRAGFFITQKQAASVAKNVEAVLAGLAPAVAKGPPVDIFACAVGRGRGVGRINNSIRMPSIMVWAAKGRTLAVPMVKGYIDGSVA</sequence>
<dbReference type="EMBL" id="MU854349">
    <property type="protein sequence ID" value="KAK4041944.1"/>
    <property type="molecule type" value="Genomic_DNA"/>
</dbReference>
<accession>A0AAN6SSW9</accession>
<dbReference type="PRINTS" id="PR00469">
    <property type="entry name" value="PNDRDTASEII"/>
</dbReference>
<organism evidence="6 7">
    <name type="scientific">Parachaetomium inaequale</name>
    <dbReference type="NCBI Taxonomy" id="2588326"/>
    <lineage>
        <taxon>Eukaryota</taxon>
        <taxon>Fungi</taxon>
        <taxon>Dikarya</taxon>
        <taxon>Ascomycota</taxon>
        <taxon>Pezizomycotina</taxon>
        <taxon>Sordariomycetes</taxon>
        <taxon>Sordariomycetidae</taxon>
        <taxon>Sordariales</taxon>
        <taxon>Chaetomiaceae</taxon>
        <taxon>Parachaetomium</taxon>
    </lineage>
</organism>
<comment type="caution">
    <text evidence="6">The sequence shown here is derived from an EMBL/GenBank/DDBJ whole genome shotgun (WGS) entry which is preliminary data.</text>
</comment>
<dbReference type="PANTHER" id="PTHR43735">
    <property type="entry name" value="APOPTOSIS-INDUCING FACTOR 1"/>
    <property type="match status" value="1"/>
</dbReference>
<dbReference type="GO" id="GO:0005737">
    <property type="term" value="C:cytoplasm"/>
    <property type="evidence" value="ECO:0007669"/>
    <property type="project" value="TreeGrafter"/>
</dbReference>
<dbReference type="SUPFAM" id="SSF51905">
    <property type="entry name" value="FAD/NAD(P)-binding domain"/>
    <property type="match status" value="1"/>
</dbReference>
<proteinExistence type="inferred from homology"/>